<dbReference type="AlphaFoldDB" id="A0A4Y2FF99"/>
<proteinExistence type="predicted"/>
<organism evidence="1 2">
    <name type="scientific">Araneus ventricosus</name>
    <name type="common">Orbweaver spider</name>
    <name type="synonym">Epeira ventricosa</name>
    <dbReference type="NCBI Taxonomy" id="182803"/>
    <lineage>
        <taxon>Eukaryota</taxon>
        <taxon>Metazoa</taxon>
        <taxon>Ecdysozoa</taxon>
        <taxon>Arthropoda</taxon>
        <taxon>Chelicerata</taxon>
        <taxon>Arachnida</taxon>
        <taxon>Araneae</taxon>
        <taxon>Araneomorphae</taxon>
        <taxon>Entelegynae</taxon>
        <taxon>Araneoidea</taxon>
        <taxon>Araneidae</taxon>
        <taxon>Araneus</taxon>
    </lineage>
</organism>
<accession>A0A4Y2FF99</accession>
<name>A0A4Y2FF99_ARAVE</name>
<keyword evidence="2" id="KW-1185">Reference proteome</keyword>
<gene>
    <name evidence="1" type="ORF">AVEN_208353_1</name>
</gene>
<dbReference type="Proteomes" id="UP000499080">
    <property type="component" value="Unassembled WGS sequence"/>
</dbReference>
<evidence type="ECO:0000313" key="1">
    <source>
        <dbReference type="EMBL" id="GBM39176.1"/>
    </source>
</evidence>
<comment type="caution">
    <text evidence="1">The sequence shown here is derived from an EMBL/GenBank/DDBJ whole genome shotgun (WGS) entry which is preliminary data.</text>
</comment>
<reference evidence="1 2" key="1">
    <citation type="journal article" date="2019" name="Sci. Rep.">
        <title>Orb-weaving spider Araneus ventricosus genome elucidates the spidroin gene catalogue.</title>
        <authorList>
            <person name="Kono N."/>
            <person name="Nakamura H."/>
            <person name="Ohtoshi R."/>
            <person name="Moran D.A.P."/>
            <person name="Shinohara A."/>
            <person name="Yoshida Y."/>
            <person name="Fujiwara M."/>
            <person name="Mori M."/>
            <person name="Tomita M."/>
            <person name="Arakawa K."/>
        </authorList>
    </citation>
    <scope>NUCLEOTIDE SEQUENCE [LARGE SCALE GENOMIC DNA]</scope>
</reference>
<evidence type="ECO:0000313" key="2">
    <source>
        <dbReference type="Proteomes" id="UP000499080"/>
    </source>
</evidence>
<sequence length="100" mass="10955">MRGLTSLVPKKWSGLMVNVLLKGSNVQDRSVLKWTFLRSSPLLLPSWSQSHILFGTDPGISAKSAKCTPHCDTPIDVIFHNSAASCSQGCFNKFEHPGLE</sequence>
<dbReference type="EMBL" id="BGPR01000888">
    <property type="protein sequence ID" value="GBM39176.1"/>
    <property type="molecule type" value="Genomic_DNA"/>
</dbReference>
<protein>
    <submittedName>
        <fullName evidence="1">Uncharacterized protein</fullName>
    </submittedName>
</protein>